<comment type="caution">
    <text evidence="2">The sequence shown here is derived from an EMBL/GenBank/DDBJ whole genome shotgun (WGS) entry which is preliminary data.</text>
</comment>
<proteinExistence type="predicted"/>
<dbReference type="InterPro" id="IPR036047">
    <property type="entry name" value="F-box-like_dom_sf"/>
</dbReference>
<keyword evidence="3" id="KW-1185">Reference proteome</keyword>
<dbReference type="AlphaFoldDB" id="A0AAD5SAJ6"/>
<evidence type="ECO:0000259" key="1">
    <source>
        <dbReference type="PROSITE" id="PS50181"/>
    </source>
</evidence>
<dbReference type="SMART" id="SM00256">
    <property type="entry name" value="FBOX"/>
    <property type="match status" value="1"/>
</dbReference>
<dbReference type="CDD" id="cd09917">
    <property type="entry name" value="F-box_SF"/>
    <property type="match status" value="1"/>
</dbReference>
<dbReference type="EMBL" id="JADGJD010000816">
    <property type="protein sequence ID" value="KAJ3048298.1"/>
    <property type="molecule type" value="Genomic_DNA"/>
</dbReference>
<protein>
    <recommendedName>
        <fullName evidence="1">F-box domain-containing protein</fullName>
    </recommendedName>
</protein>
<dbReference type="Gene3D" id="1.20.1280.50">
    <property type="match status" value="1"/>
</dbReference>
<name>A0AAD5SAJ6_9FUNG</name>
<feature type="domain" description="F-box" evidence="1">
    <location>
        <begin position="7"/>
        <end position="55"/>
    </location>
</feature>
<evidence type="ECO:0000313" key="3">
    <source>
        <dbReference type="Proteomes" id="UP001212841"/>
    </source>
</evidence>
<dbReference type="Pfam" id="PF12937">
    <property type="entry name" value="F-box-like"/>
    <property type="match status" value="1"/>
</dbReference>
<dbReference type="Proteomes" id="UP001212841">
    <property type="component" value="Unassembled WGS sequence"/>
</dbReference>
<accession>A0AAD5SAJ6</accession>
<reference evidence="2" key="1">
    <citation type="submission" date="2020-05" db="EMBL/GenBank/DDBJ databases">
        <title>Phylogenomic resolution of chytrid fungi.</title>
        <authorList>
            <person name="Stajich J.E."/>
            <person name="Amses K."/>
            <person name="Simmons R."/>
            <person name="Seto K."/>
            <person name="Myers J."/>
            <person name="Bonds A."/>
            <person name="Quandt C.A."/>
            <person name="Barry K."/>
            <person name="Liu P."/>
            <person name="Grigoriev I."/>
            <person name="Longcore J.E."/>
            <person name="James T.Y."/>
        </authorList>
    </citation>
    <scope>NUCLEOTIDE SEQUENCE</scope>
    <source>
        <strain evidence="2">JEL0318</strain>
    </source>
</reference>
<sequence>MAFDTTTPFAISLPTETILKILSYIGPKSLCRTERVCKRWNAIQSNDTRALWLPIACIVSEDSRAPYLLEGETYKDVYKIYELWETFTRDKLLWHTPNKARVVQLTGKMSILKDQRVLGIADASYPGRDRWNGAVMFGGYNLATINILLPRRLPNVLKSQVEKVVWQLANIHASRLIAARPWESDTVQLWNAHNLVRQFDGPTVMPERYINGVPHGALLFLIGLTFVAVDPVFDPTTGATVSVYDLSGAEKSLQNPNHSYTLPSEPLSLMYGISESSIAISAISLDSSEKHLLIKKLTTGENRCPPIPFTSTITSLIFSRTHLLVGSVFCADGITVTFISLSSYALISTINHFPGVTQNRIFDRFRLSENGMQLSFMTGCAYKKSTTERLHVLDVGKREGQVWEQVDGPDEKMRGFFCWFEGSGCKGGRGEDRCVWMRVC</sequence>
<gene>
    <name evidence="2" type="ORF">HK097_010698</name>
</gene>
<dbReference type="PROSITE" id="PS50181">
    <property type="entry name" value="FBOX"/>
    <property type="match status" value="1"/>
</dbReference>
<dbReference type="SUPFAM" id="SSF81383">
    <property type="entry name" value="F-box domain"/>
    <property type="match status" value="1"/>
</dbReference>
<evidence type="ECO:0000313" key="2">
    <source>
        <dbReference type="EMBL" id="KAJ3048298.1"/>
    </source>
</evidence>
<organism evidence="2 3">
    <name type="scientific">Rhizophlyctis rosea</name>
    <dbReference type="NCBI Taxonomy" id="64517"/>
    <lineage>
        <taxon>Eukaryota</taxon>
        <taxon>Fungi</taxon>
        <taxon>Fungi incertae sedis</taxon>
        <taxon>Chytridiomycota</taxon>
        <taxon>Chytridiomycota incertae sedis</taxon>
        <taxon>Chytridiomycetes</taxon>
        <taxon>Rhizophlyctidales</taxon>
        <taxon>Rhizophlyctidaceae</taxon>
        <taxon>Rhizophlyctis</taxon>
    </lineage>
</organism>
<dbReference type="InterPro" id="IPR001810">
    <property type="entry name" value="F-box_dom"/>
</dbReference>